<evidence type="ECO:0000259" key="3">
    <source>
        <dbReference type="PROSITE" id="PS51723"/>
    </source>
</evidence>
<feature type="compositionally biased region" description="Low complexity" evidence="1">
    <location>
        <begin position="34"/>
        <end position="43"/>
    </location>
</feature>
<dbReference type="Pfam" id="PF18642">
    <property type="entry name" value="IMPa_helical"/>
    <property type="match status" value="1"/>
</dbReference>
<keyword evidence="5" id="KW-1185">Reference proteome</keyword>
<dbReference type="SUPFAM" id="SSF49313">
    <property type="entry name" value="Cadherin-like"/>
    <property type="match status" value="3"/>
</dbReference>
<dbReference type="InterPro" id="IPR035423">
    <property type="entry name" value="M60-like_N"/>
</dbReference>
<evidence type="ECO:0000313" key="5">
    <source>
        <dbReference type="Proteomes" id="UP001156974"/>
    </source>
</evidence>
<dbReference type="InterPro" id="IPR042279">
    <property type="entry name" value="Pep_M60_3"/>
</dbReference>
<evidence type="ECO:0000313" key="4">
    <source>
        <dbReference type="EMBL" id="MDI4669983.1"/>
    </source>
</evidence>
<dbReference type="Pfam" id="PF05345">
    <property type="entry name" value="He_PIG"/>
    <property type="match status" value="3"/>
</dbReference>
<dbReference type="InterPro" id="IPR006644">
    <property type="entry name" value="Cadg"/>
</dbReference>
<evidence type="ECO:0000256" key="1">
    <source>
        <dbReference type="SAM" id="MobiDB-lite"/>
    </source>
</evidence>
<dbReference type="InterPro" id="IPR013783">
    <property type="entry name" value="Ig-like_fold"/>
</dbReference>
<dbReference type="EMBL" id="JAKUMG010000006">
    <property type="protein sequence ID" value="MDI4669983.1"/>
    <property type="molecule type" value="Genomic_DNA"/>
</dbReference>
<name>A0ABT6U4E9_9GAMM</name>
<feature type="chain" id="PRO_5045054421" evidence="2">
    <location>
        <begin position="30"/>
        <end position="1186"/>
    </location>
</feature>
<dbReference type="Proteomes" id="UP001156974">
    <property type="component" value="Unassembled WGS sequence"/>
</dbReference>
<dbReference type="EC" id="3.4.24.-" evidence="4"/>
<dbReference type="InterPro" id="IPR015919">
    <property type="entry name" value="Cadherin-like_sf"/>
</dbReference>
<proteinExistence type="predicted"/>
<dbReference type="GO" id="GO:0008237">
    <property type="term" value="F:metallopeptidase activity"/>
    <property type="evidence" value="ECO:0007669"/>
    <property type="project" value="UniProtKB-KW"/>
</dbReference>
<dbReference type="RefSeq" id="WP_175082716.1">
    <property type="nucleotide sequence ID" value="NZ_JAKUMG010000006.1"/>
</dbReference>
<protein>
    <submittedName>
        <fullName evidence="4">ImpA family metalloprotease</fullName>
        <ecNumber evidence="4">3.4.24.-</ecNumber>
    </submittedName>
</protein>
<dbReference type="Gene3D" id="1.10.390.30">
    <property type="entry name" value="Peptidase M60, enhancin-like domain 3"/>
    <property type="match status" value="1"/>
</dbReference>
<comment type="caution">
    <text evidence="4">The sequence shown here is derived from an EMBL/GenBank/DDBJ whole genome shotgun (WGS) entry which is preliminary data.</text>
</comment>
<dbReference type="PROSITE" id="PS51723">
    <property type="entry name" value="PEPTIDASE_M60"/>
    <property type="match status" value="1"/>
</dbReference>
<gene>
    <name evidence="4" type="ORF">MKZ47_12985</name>
</gene>
<dbReference type="SMART" id="SM00736">
    <property type="entry name" value="CADG"/>
    <property type="match status" value="3"/>
</dbReference>
<accession>A0ABT6U4E9</accession>
<keyword evidence="4" id="KW-0482">Metalloprotease</keyword>
<dbReference type="InterPro" id="IPR031161">
    <property type="entry name" value="Peptidase_M60_dom"/>
</dbReference>
<evidence type="ECO:0000256" key="2">
    <source>
        <dbReference type="SAM" id="SignalP"/>
    </source>
</evidence>
<sequence length="1186" mass="131826">MNAPYSLCKRSLLCSAVLLTLAACGGSGSDEKQTTTPPVTETPQNQAPQISGQSQTLRVGETLSFSPEVSDPDNDPLTLSVTNLPSWLSFNEASASISGTPEQVGKYANIEFTVTDGQLSAKLLIDINVEGKLIENTPPTLTSTPSDSNEGQAYTYQLTFTDAQNDTVVVSEVSKPDWLSFDATNLSFSGTPLFANTGEQQIRFRYSDGEVTQQAEQTFNIAARANSAPVVSPLSSEARAEQALSVQLISTDTDNDEVSLTVTGLPTWLSFDEQTSILSGTASNEDLGEHKFTITASDSRVQASFEFMLNITQSYVAEALETGNALVVPNSELLLDATINEIDSHKARFQNIKNSLFAFGSSSALDELSWYPTWDATLLNATYPFNEPVLLTNNSWQDGYETKVRNLAVVGTSDGEQGRYLVFGSNPYRNTINEQMTQFLKNSTTWLAGREITTEQPLKLVLAQLDQSYYFQDRSKTREWFDSQYEGMVSYNDNTICDNDALAACLTTDTDVLIISQHEREGLNIENVVAAVKQAQANDIAVIYIQRDGSQTALGRALFELLHVSVAGDNYWHRLELAQWNPIAINDSLPTDAQTIKDLLSRFKSSEFSVDLSACDNRSCPAESQYQQQFSDAATIINSVFRGFDQAKIDIFTEQGYRFYQLLALLADHYRQVVSFPMDKLSTENTSFFRALFTDHAVLNIRKVNPLQVDMGNFSRTDFSHVTPKTVTVNMQSKAYFRSTGVYALPGQTFAIKRTDNQAVNTKVFVNTLRDGATHYMSSNGYNRPAKLQSVHVPIQTNETVYFTSPYGGPIQIEFDQNDLDVSFEFSNVGEHPYWRSSSDDERFAELLEKGDYDWAEVATGGFEVHSKLEKMRISINDGYWPVASDFAHAVERYTHNYPHVLAGFKGPGIDVVSEIHDFASARNIEVQTIDIVKHMNADQPTCGWGCSGNPYDAGWNFNPTGHGDIHELGHGLERGRFRIEGFGGHSNTNFYSYYSKSKFEDETGFSASCQNLPFENLFDHLQASKQSADAFAYMQDLAMSQWSQSHAIYLQIMMAAQAHNKLENGWHLYPRLHILERAFNLADNSETNWQAQKDALGFSSYSLSEAQSIGNNDWLLIALSEATELDLSNYFSMWGMATSDKAKQQVKAKNYTVLGDVYYASSATGYCTTLNQTEVAIDGAQSWPE</sequence>
<dbReference type="Gene3D" id="2.60.40.10">
    <property type="entry name" value="Immunoglobulins"/>
    <property type="match status" value="3"/>
</dbReference>
<reference evidence="4 5" key="1">
    <citation type="submission" date="2022-02" db="EMBL/GenBank/DDBJ databases">
        <title>Genome analysis of Beneficial Microorganisms for Coral consortium from Pocillopora damicornis.</title>
        <authorList>
            <person name="Rosado P.M."/>
            <person name="Cardoso P.M."/>
            <person name="Rosado J.G."/>
            <person name="Schultz J."/>
            <person name="Rocha U."/>
            <person name="Costa T.K."/>
            <person name="Peixoto R.S."/>
        </authorList>
    </citation>
    <scope>NUCLEOTIDE SEQUENCE [LARGE SCALE GENOMIC DNA]</scope>
    <source>
        <strain evidence="4 5">BMC5</strain>
    </source>
</reference>
<keyword evidence="4" id="KW-0645">Protease</keyword>
<feature type="region of interest" description="Disordered" evidence="1">
    <location>
        <begin position="26"/>
        <end position="55"/>
    </location>
</feature>
<dbReference type="SMART" id="SM01276">
    <property type="entry name" value="M60-like"/>
    <property type="match status" value="1"/>
</dbReference>
<feature type="signal peptide" evidence="2">
    <location>
        <begin position="1"/>
        <end position="29"/>
    </location>
</feature>
<keyword evidence="2" id="KW-0732">Signal</keyword>
<feature type="compositionally biased region" description="Polar residues" evidence="1">
    <location>
        <begin position="44"/>
        <end position="55"/>
    </location>
</feature>
<keyword evidence="4" id="KW-0378">Hydrolase</keyword>
<dbReference type="InterPro" id="IPR041549">
    <property type="entry name" value="IMPa_helical"/>
</dbReference>
<dbReference type="NCBIfam" id="NF038322">
    <property type="entry name" value="ImpA_fam_HExGH"/>
    <property type="match status" value="1"/>
</dbReference>
<organism evidence="4 5">
    <name type="scientific">Pseudoalteromonas shioyasakiensis</name>
    <dbReference type="NCBI Taxonomy" id="1190813"/>
    <lineage>
        <taxon>Bacteria</taxon>
        <taxon>Pseudomonadati</taxon>
        <taxon>Pseudomonadota</taxon>
        <taxon>Gammaproteobacteria</taxon>
        <taxon>Alteromonadales</taxon>
        <taxon>Pseudoalteromonadaceae</taxon>
        <taxon>Pseudoalteromonas</taxon>
    </lineage>
</organism>
<dbReference type="Pfam" id="PF17291">
    <property type="entry name" value="M60-like_N"/>
    <property type="match status" value="1"/>
</dbReference>
<feature type="domain" description="Peptidase M60" evidence="3">
    <location>
        <begin position="735"/>
        <end position="1058"/>
    </location>
</feature>